<evidence type="ECO:0000313" key="3">
    <source>
        <dbReference type="Proteomes" id="UP000595917"/>
    </source>
</evidence>
<evidence type="ECO:0000259" key="1">
    <source>
        <dbReference type="Pfam" id="PF01973"/>
    </source>
</evidence>
<keyword evidence="3" id="KW-1185">Reference proteome</keyword>
<dbReference type="PANTHER" id="PTHR41786">
    <property type="entry name" value="MOTILITY ACCESSORY FACTOR MAF"/>
    <property type="match status" value="1"/>
</dbReference>
<dbReference type="AlphaFoldDB" id="A0A7T7XKY4"/>
<dbReference type="EMBL" id="CP067089">
    <property type="protein sequence ID" value="QQO08325.1"/>
    <property type="molecule type" value="Genomic_DNA"/>
</dbReference>
<dbReference type="RefSeq" id="WP_215625631.1">
    <property type="nucleotide sequence ID" value="NZ_CP067089.2"/>
</dbReference>
<dbReference type="KEGG" id="bhc:JFL75_15510"/>
<dbReference type="Pfam" id="PF01973">
    <property type="entry name" value="MptE-like"/>
    <property type="match status" value="1"/>
</dbReference>
<protein>
    <submittedName>
        <fullName evidence="2">Motility associated factor glycosyltransferase family protein</fullName>
    </submittedName>
</protein>
<dbReference type="InterPro" id="IPR002826">
    <property type="entry name" value="MptE-like"/>
</dbReference>
<dbReference type="PANTHER" id="PTHR41786:SF1">
    <property type="entry name" value="6-HYDROXYMETHYLPTERIN DIPHOSPHOKINASE MPTE-LIKE DOMAIN-CONTAINING PROTEIN"/>
    <property type="match status" value="1"/>
</dbReference>
<accession>A0A7T7XKY4</accession>
<gene>
    <name evidence="2" type="ORF">JFL75_15510</name>
</gene>
<evidence type="ECO:0000313" key="2">
    <source>
        <dbReference type="EMBL" id="QQO08325.1"/>
    </source>
</evidence>
<dbReference type="Proteomes" id="UP000595917">
    <property type="component" value="Chromosome"/>
</dbReference>
<reference evidence="2" key="1">
    <citation type="submission" date="2021-01" db="EMBL/GenBank/DDBJ databases">
        <title>Description of Breznakiella homolactica.</title>
        <authorList>
            <person name="Song Y."/>
            <person name="Brune A."/>
        </authorList>
    </citation>
    <scope>NUCLEOTIDE SEQUENCE</scope>
    <source>
        <strain evidence="2">RmG30</strain>
    </source>
</reference>
<feature type="domain" description="6-hydroxymethylpterin diphosphokinase MptE-like" evidence="1">
    <location>
        <begin position="193"/>
        <end position="363"/>
    </location>
</feature>
<sequence length="605" mass="66737">MKYWEQNRKILETYYPGLAEKLEQSEDDWEGPLEIRGTPSGLPTLLVQGMHIHSPRDPAAEARRIAAAEPGDGPVAVFGFGLGYLPEAIAGTAPGRPLIILEKHPKILQKALEERDLTELLSRNRIVFVVGGSPEGITGALQLFSEPPAVLKNRNLVSLDESWYRDAENHLRAFAQRDEVNAATLRRFGRRWVRNLAKNREAIRDLPGIRFLAGSGRGFPVFLAAAGPSLDDIAPLLPEIRERCIVIAVDTSLRMLLRRGIEPDFAVSVDPQFWNARHLDRCDAPGCCLIAESAVYPQVLRRGFRRKLLCSSLFPLGRFIEDRVDPKGVLGAGGSVATSAWDFARILGSAEIWIAGLDLSFPDLKTHFSGALFEARFLAEAHRLRPAETYAHLALHGGFPFKAAAAGSGQVLTDRRLSMYAGWFERQFRNYPEIKSYLLSGRGLAIKGAAAAAPEDILSLPPRRGEIDARLAETFGAMDGGFGNPEAQQGREKQFNHALEELRKELDRIIAVSESAAAAAREAWKNASLLSPERREAVLAELDSANHTIIGSAAKDVAGFLFPPIEELESALKTPGQDPFRSHLELSFRLYEALAEAAEYNRKYL</sequence>
<proteinExistence type="predicted"/>
<organism evidence="2 3">
    <name type="scientific">Breznakiella homolactica</name>
    <dbReference type="NCBI Taxonomy" id="2798577"/>
    <lineage>
        <taxon>Bacteria</taxon>
        <taxon>Pseudomonadati</taxon>
        <taxon>Spirochaetota</taxon>
        <taxon>Spirochaetia</taxon>
        <taxon>Spirochaetales</taxon>
        <taxon>Breznakiellaceae</taxon>
        <taxon>Breznakiella</taxon>
    </lineage>
</organism>
<name>A0A7T7XKY4_9SPIR</name>